<proteinExistence type="predicted"/>
<sequence>MRSRFPLRRKILLGIVVALLALVAWLHYTGSAATHGITTQDMDWNGDGTVTQGEIAQAVFTVVVEQTQEGNRQCNAFAWRNGSGTIRMDCKTVFQPDAE</sequence>
<dbReference type="Proteomes" id="UP000781710">
    <property type="component" value="Unassembled WGS sequence"/>
</dbReference>
<reference evidence="1 2" key="1">
    <citation type="submission" date="2017-10" db="EMBL/GenBank/DDBJ databases">
        <title>Whole genome sequencing of members of genus Pseudoxanthomonas.</title>
        <authorList>
            <person name="Kumar S."/>
            <person name="Bansal K."/>
            <person name="Kaur A."/>
            <person name="Patil P."/>
            <person name="Sharma S."/>
            <person name="Patil P.B."/>
        </authorList>
    </citation>
    <scope>NUCLEOTIDE SEQUENCE [LARGE SCALE GENOMIC DNA]</scope>
    <source>
        <strain evidence="1 2">DSM 17109</strain>
    </source>
</reference>
<accession>A0ABQ6ZF83</accession>
<gene>
    <name evidence="1" type="ORF">CSC78_13690</name>
</gene>
<comment type="caution">
    <text evidence="1">The sequence shown here is derived from an EMBL/GenBank/DDBJ whole genome shotgun (WGS) entry which is preliminary data.</text>
</comment>
<protein>
    <recommendedName>
        <fullName evidence="3">EF-hand domain-containing protein</fullName>
    </recommendedName>
</protein>
<keyword evidence="2" id="KW-1185">Reference proteome</keyword>
<organism evidence="1 2">
    <name type="scientific">Pseudoxanthomonas japonensis</name>
    <dbReference type="NCBI Taxonomy" id="69284"/>
    <lineage>
        <taxon>Bacteria</taxon>
        <taxon>Pseudomonadati</taxon>
        <taxon>Pseudomonadota</taxon>
        <taxon>Gammaproteobacteria</taxon>
        <taxon>Lysobacterales</taxon>
        <taxon>Lysobacteraceae</taxon>
        <taxon>Pseudoxanthomonas</taxon>
    </lineage>
</organism>
<dbReference type="EMBL" id="PDWW01000020">
    <property type="protein sequence ID" value="KAF1724174.1"/>
    <property type="molecule type" value="Genomic_DNA"/>
</dbReference>
<evidence type="ECO:0008006" key="3">
    <source>
        <dbReference type="Google" id="ProtNLM"/>
    </source>
</evidence>
<evidence type="ECO:0000313" key="2">
    <source>
        <dbReference type="Proteomes" id="UP000781710"/>
    </source>
</evidence>
<evidence type="ECO:0000313" key="1">
    <source>
        <dbReference type="EMBL" id="KAF1724174.1"/>
    </source>
</evidence>
<name>A0ABQ6ZF83_9GAMM</name>